<proteinExistence type="predicted"/>
<accession>A0A0C3FGQ5</accession>
<dbReference type="HOGENOM" id="CLU_100665_1_0_1"/>
<protein>
    <submittedName>
        <fullName evidence="1">Uncharacterized protein</fullName>
    </submittedName>
</protein>
<reference evidence="1 2" key="1">
    <citation type="submission" date="2014-04" db="EMBL/GenBank/DDBJ databases">
        <authorList>
            <consortium name="DOE Joint Genome Institute"/>
            <person name="Kuo A."/>
            <person name="Tarkka M."/>
            <person name="Buscot F."/>
            <person name="Kohler A."/>
            <person name="Nagy L.G."/>
            <person name="Floudas D."/>
            <person name="Copeland A."/>
            <person name="Barry K.W."/>
            <person name="Cichocki N."/>
            <person name="Veneault-Fourrey C."/>
            <person name="LaButti K."/>
            <person name="Lindquist E.A."/>
            <person name="Lipzen A."/>
            <person name="Lundell T."/>
            <person name="Morin E."/>
            <person name="Murat C."/>
            <person name="Sun H."/>
            <person name="Tunlid A."/>
            <person name="Henrissat B."/>
            <person name="Grigoriev I.V."/>
            <person name="Hibbett D.S."/>
            <person name="Martin F."/>
            <person name="Nordberg H.P."/>
            <person name="Cantor M.N."/>
            <person name="Hua S.X."/>
        </authorList>
    </citation>
    <scope>NUCLEOTIDE SEQUENCE [LARGE SCALE GENOMIC DNA]</scope>
    <source>
        <strain evidence="1 2">F 1598</strain>
    </source>
</reference>
<sequence length="159" mass="17826">YSDLVFNSLPSIEQADLKSKELGVASVIASEIAALFLKHRVHTYLGVQLLHKHFCLSEDERLTDVGGAAIPWILDPSQELDSRLLPASWVFEADTYRPYEFQFVTPTNKLHSTPIPPAFLEAFNHILKAYKLQDILALRALKEDGKGPELEITQGRANV</sequence>
<dbReference type="Proteomes" id="UP000054166">
    <property type="component" value="Unassembled WGS sequence"/>
</dbReference>
<organism evidence="1 2">
    <name type="scientific">Piloderma croceum (strain F 1598)</name>
    <dbReference type="NCBI Taxonomy" id="765440"/>
    <lineage>
        <taxon>Eukaryota</taxon>
        <taxon>Fungi</taxon>
        <taxon>Dikarya</taxon>
        <taxon>Basidiomycota</taxon>
        <taxon>Agaricomycotina</taxon>
        <taxon>Agaricomycetes</taxon>
        <taxon>Agaricomycetidae</taxon>
        <taxon>Atheliales</taxon>
        <taxon>Atheliaceae</taxon>
        <taxon>Piloderma</taxon>
    </lineage>
</organism>
<dbReference type="AlphaFoldDB" id="A0A0C3FGQ5"/>
<dbReference type="InParanoid" id="A0A0C3FGQ5"/>
<dbReference type="OrthoDB" id="2322999at2759"/>
<name>A0A0C3FGQ5_PILCF</name>
<reference evidence="2" key="2">
    <citation type="submission" date="2015-01" db="EMBL/GenBank/DDBJ databases">
        <title>Evolutionary Origins and Diversification of the Mycorrhizal Mutualists.</title>
        <authorList>
            <consortium name="DOE Joint Genome Institute"/>
            <consortium name="Mycorrhizal Genomics Consortium"/>
            <person name="Kohler A."/>
            <person name="Kuo A."/>
            <person name="Nagy L.G."/>
            <person name="Floudas D."/>
            <person name="Copeland A."/>
            <person name="Barry K.W."/>
            <person name="Cichocki N."/>
            <person name="Veneault-Fourrey C."/>
            <person name="LaButti K."/>
            <person name="Lindquist E.A."/>
            <person name="Lipzen A."/>
            <person name="Lundell T."/>
            <person name="Morin E."/>
            <person name="Murat C."/>
            <person name="Riley R."/>
            <person name="Ohm R."/>
            <person name="Sun H."/>
            <person name="Tunlid A."/>
            <person name="Henrissat B."/>
            <person name="Grigoriev I.V."/>
            <person name="Hibbett D.S."/>
            <person name="Martin F."/>
        </authorList>
    </citation>
    <scope>NUCLEOTIDE SEQUENCE [LARGE SCALE GENOMIC DNA]</scope>
    <source>
        <strain evidence="2">F 1598</strain>
    </source>
</reference>
<evidence type="ECO:0000313" key="2">
    <source>
        <dbReference type="Proteomes" id="UP000054166"/>
    </source>
</evidence>
<gene>
    <name evidence="1" type="ORF">PILCRDRAFT_37296</name>
</gene>
<dbReference type="EMBL" id="KN833012">
    <property type="protein sequence ID" value="KIM79019.1"/>
    <property type="molecule type" value="Genomic_DNA"/>
</dbReference>
<keyword evidence="2" id="KW-1185">Reference proteome</keyword>
<dbReference type="STRING" id="765440.A0A0C3FGQ5"/>
<feature type="non-terminal residue" evidence="1">
    <location>
        <position position="159"/>
    </location>
</feature>
<evidence type="ECO:0000313" key="1">
    <source>
        <dbReference type="EMBL" id="KIM79019.1"/>
    </source>
</evidence>
<feature type="non-terminal residue" evidence="1">
    <location>
        <position position="1"/>
    </location>
</feature>